<dbReference type="OrthoDB" id="9805807at2"/>
<proteinExistence type="inferred from homology"/>
<evidence type="ECO:0008006" key="7">
    <source>
        <dbReference type="Google" id="ProtNLM"/>
    </source>
</evidence>
<dbReference type="AlphaFoldDB" id="A0A1X1ELW5"/>
<dbReference type="Proteomes" id="UP000193749">
    <property type="component" value="Unassembled WGS sequence"/>
</dbReference>
<comment type="similarity">
    <text evidence="4">Belongs to the trans-sulfuration enzymes family.</text>
</comment>
<evidence type="ECO:0000313" key="6">
    <source>
        <dbReference type="Proteomes" id="UP000193749"/>
    </source>
</evidence>
<comment type="caution">
    <text evidence="5">The sequence shown here is derived from an EMBL/GenBank/DDBJ whole genome shotgun (WGS) entry which is preliminary data.</text>
</comment>
<evidence type="ECO:0000256" key="4">
    <source>
        <dbReference type="RuleBase" id="RU362118"/>
    </source>
</evidence>
<evidence type="ECO:0000256" key="2">
    <source>
        <dbReference type="ARBA" id="ARBA00022898"/>
    </source>
</evidence>
<dbReference type="PANTHER" id="PTHR11808">
    <property type="entry name" value="TRANS-SULFURATION ENZYME FAMILY MEMBER"/>
    <property type="match status" value="1"/>
</dbReference>
<gene>
    <name evidence="5" type="ORF">HA50_25185</name>
</gene>
<keyword evidence="2 3" id="KW-0663">Pyridoxal phosphate</keyword>
<keyword evidence="6" id="KW-1185">Reference proteome</keyword>
<dbReference type="PIRSF" id="PIRSF001434">
    <property type="entry name" value="CGS"/>
    <property type="match status" value="1"/>
</dbReference>
<evidence type="ECO:0000256" key="1">
    <source>
        <dbReference type="ARBA" id="ARBA00001933"/>
    </source>
</evidence>
<sequence length="382" mass="42034">MEHVETLLAGLDHFTDETHGGLVPAIQPAVTSQILPGQGALHYARSGNSTSRLAEKLMTKLESGADAALFNSGVSAAWAVLSTLKTGDSLIVEEECYYEFRNIMSAYCVQHQIQLIFVNLNDSKALEQALRSHQVNVVWAETATNPLWKVIDIALVATLVHRYHARLVVDATVSTPLAINPLLLGADIVLHSATKYLNGHGDLTAGFLVTREVDAWWELTMWFRTSSGTVLQTLDAWMLLRGMRTLALRFRQACDNAEKLARSLLKHPAVREVHYPGLEGDQWYNNARQQMNGFYGAMLSFRLYGGVAAASTLSTLTRTIRHSTSLGSTESLIEHRQSTEGELSRCPVDLVRLSVGIENSDDLIADLMQALDAISLLTPVHS</sequence>
<dbReference type="GO" id="GO:0016846">
    <property type="term" value="F:carbon-sulfur lyase activity"/>
    <property type="evidence" value="ECO:0007669"/>
    <property type="project" value="TreeGrafter"/>
</dbReference>
<protein>
    <recommendedName>
        <fullName evidence="7">Cystathionine gamma-synthase</fullName>
    </recommendedName>
</protein>
<dbReference type="GO" id="GO:0019346">
    <property type="term" value="P:transsulfuration"/>
    <property type="evidence" value="ECO:0007669"/>
    <property type="project" value="InterPro"/>
</dbReference>
<dbReference type="InterPro" id="IPR015421">
    <property type="entry name" value="PyrdxlP-dep_Trfase_major"/>
</dbReference>
<reference evidence="5 6" key="1">
    <citation type="journal article" date="2017" name="Antonie Van Leeuwenhoek">
        <title>Phylogenomic resolution of the bacterial genus Pantoea and its relationship with Erwinia and Tatumella.</title>
        <authorList>
            <person name="Palmer M."/>
            <person name="Steenkamp E.T."/>
            <person name="Coetzee M.P."/>
            <person name="Chan W.Y."/>
            <person name="van Zyl E."/>
            <person name="De Maayer P."/>
            <person name="Coutinho T.A."/>
            <person name="Blom J."/>
            <person name="Smits T.H."/>
            <person name="Duffy B."/>
            <person name="Venter S.N."/>
        </authorList>
    </citation>
    <scope>NUCLEOTIDE SEQUENCE [LARGE SCALE GENOMIC DNA]</scope>
    <source>
        <strain evidence="5 6">LMG 2657</strain>
    </source>
</reference>
<dbReference type="GO" id="GO:0030170">
    <property type="term" value="F:pyridoxal phosphate binding"/>
    <property type="evidence" value="ECO:0007669"/>
    <property type="project" value="InterPro"/>
</dbReference>
<accession>A0A1X1ELW5</accession>
<dbReference type="InterPro" id="IPR015424">
    <property type="entry name" value="PyrdxlP-dep_Trfase"/>
</dbReference>
<dbReference type="PROSITE" id="PS00868">
    <property type="entry name" value="CYS_MET_METAB_PP"/>
    <property type="match status" value="1"/>
</dbReference>
<dbReference type="Gene3D" id="3.90.1150.10">
    <property type="entry name" value="Aspartate Aminotransferase, domain 1"/>
    <property type="match status" value="1"/>
</dbReference>
<organism evidence="5 6">
    <name type="scientific">Pantoea cypripedii</name>
    <name type="common">Pectobacterium cypripedii</name>
    <name type="synonym">Erwinia cypripedii</name>
    <dbReference type="NCBI Taxonomy" id="55209"/>
    <lineage>
        <taxon>Bacteria</taxon>
        <taxon>Pseudomonadati</taxon>
        <taxon>Pseudomonadota</taxon>
        <taxon>Gammaproteobacteria</taxon>
        <taxon>Enterobacterales</taxon>
        <taxon>Erwiniaceae</taxon>
        <taxon>Pantoea</taxon>
    </lineage>
</organism>
<comment type="cofactor">
    <cofactor evidence="1 4">
        <name>pyridoxal 5'-phosphate</name>
        <dbReference type="ChEBI" id="CHEBI:597326"/>
    </cofactor>
</comment>
<dbReference type="InterPro" id="IPR000277">
    <property type="entry name" value="Cys/Met-Metab_PyrdxlP-dep_enz"/>
</dbReference>
<dbReference type="PANTHER" id="PTHR11808:SF35">
    <property type="entry name" value="CYSTATHIONINE GAMMA-SYNTHASE (AFU_ORTHOLOGUE AFUA_7G01590)"/>
    <property type="match status" value="1"/>
</dbReference>
<dbReference type="Gene3D" id="3.40.640.10">
    <property type="entry name" value="Type I PLP-dependent aspartate aminotransferase-like (Major domain)"/>
    <property type="match status" value="1"/>
</dbReference>
<evidence type="ECO:0000256" key="3">
    <source>
        <dbReference type="PIRSR" id="PIRSR001434-2"/>
    </source>
</evidence>
<dbReference type="STRING" id="55209.HA50_25185"/>
<dbReference type="GO" id="GO:0005737">
    <property type="term" value="C:cytoplasm"/>
    <property type="evidence" value="ECO:0007669"/>
    <property type="project" value="TreeGrafter"/>
</dbReference>
<dbReference type="SUPFAM" id="SSF53383">
    <property type="entry name" value="PLP-dependent transferases"/>
    <property type="match status" value="1"/>
</dbReference>
<evidence type="ECO:0000313" key="5">
    <source>
        <dbReference type="EMBL" id="ORM89889.1"/>
    </source>
</evidence>
<dbReference type="EMBL" id="MLJI01000002">
    <property type="protein sequence ID" value="ORM89889.1"/>
    <property type="molecule type" value="Genomic_DNA"/>
</dbReference>
<dbReference type="Pfam" id="PF01053">
    <property type="entry name" value="Cys_Met_Meta_PP"/>
    <property type="match status" value="1"/>
</dbReference>
<feature type="modified residue" description="N6-(pyridoxal phosphate)lysine" evidence="3">
    <location>
        <position position="195"/>
    </location>
</feature>
<dbReference type="InterPro" id="IPR054542">
    <property type="entry name" value="Cys_met_metab_PP"/>
</dbReference>
<name>A0A1X1ELW5_PANCY</name>
<dbReference type="RefSeq" id="WP_084879605.1">
    <property type="nucleotide sequence ID" value="NZ_JAGGMY010000005.1"/>
</dbReference>
<dbReference type="InterPro" id="IPR015422">
    <property type="entry name" value="PyrdxlP-dep_Trfase_small"/>
</dbReference>